<dbReference type="SUPFAM" id="SSF47598">
    <property type="entry name" value="Ribbon-helix-helix"/>
    <property type="match status" value="1"/>
</dbReference>
<dbReference type="AlphaFoldDB" id="A0A1I1QXI0"/>
<accession>A0A1I1QXI0</accession>
<dbReference type="STRING" id="1123397.SAMN05660831_01355"/>
<dbReference type="Gene3D" id="1.10.1220.10">
    <property type="entry name" value="Met repressor-like"/>
    <property type="match status" value="1"/>
</dbReference>
<dbReference type="InterPro" id="IPR053853">
    <property type="entry name" value="FitA-like_RHH"/>
</dbReference>
<organism evidence="2 3">
    <name type="scientific">Thiohalospira halophila DSM 15071</name>
    <dbReference type="NCBI Taxonomy" id="1123397"/>
    <lineage>
        <taxon>Bacteria</taxon>
        <taxon>Pseudomonadati</taxon>
        <taxon>Pseudomonadota</taxon>
        <taxon>Gammaproteobacteria</taxon>
        <taxon>Thiohalospirales</taxon>
        <taxon>Thiohalospiraceae</taxon>
        <taxon>Thiohalospira</taxon>
    </lineage>
</organism>
<dbReference type="InterPro" id="IPR010985">
    <property type="entry name" value="Ribbon_hlx_hlx"/>
</dbReference>
<dbReference type="Proteomes" id="UP000198611">
    <property type="component" value="Unassembled WGS sequence"/>
</dbReference>
<proteinExistence type="predicted"/>
<gene>
    <name evidence="2" type="ORF">SAMN05660831_01355</name>
</gene>
<name>A0A1I1QXI0_9GAMM</name>
<reference evidence="2 3" key="1">
    <citation type="submission" date="2016-10" db="EMBL/GenBank/DDBJ databases">
        <authorList>
            <person name="de Groot N.N."/>
        </authorList>
    </citation>
    <scope>NUCLEOTIDE SEQUENCE [LARGE SCALE GENOMIC DNA]</scope>
    <source>
        <strain evidence="2 3">HL3</strain>
    </source>
</reference>
<feature type="domain" description="Antitoxin FitA-like ribbon-helix-helix" evidence="1">
    <location>
        <begin position="2"/>
        <end position="38"/>
    </location>
</feature>
<keyword evidence="3" id="KW-1185">Reference proteome</keyword>
<evidence type="ECO:0000313" key="2">
    <source>
        <dbReference type="EMBL" id="SFD26806.1"/>
    </source>
</evidence>
<evidence type="ECO:0000259" key="1">
    <source>
        <dbReference type="Pfam" id="PF22513"/>
    </source>
</evidence>
<evidence type="ECO:0000313" key="3">
    <source>
        <dbReference type="Proteomes" id="UP000198611"/>
    </source>
</evidence>
<dbReference type="InterPro" id="IPR013321">
    <property type="entry name" value="Arc_rbn_hlx_hlx"/>
</dbReference>
<dbReference type="EMBL" id="FOMJ01000003">
    <property type="protein sequence ID" value="SFD26806.1"/>
    <property type="molecule type" value="Genomic_DNA"/>
</dbReference>
<dbReference type="GO" id="GO:0006355">
    <property type="term" value="P:regulation of DNA-templated transcription"/>
    <property type="evidence" value="ECO:0007669"/>
    <property type="project" value="InterPro"/>
</dbReference>
<dbReference type="Pfam" id="PF22513">
    <property type="entry name" value="FitA-like_RHH"/>
    <property type="match status" value="1"/>
</dbReference>
<sequence>MATITIRNLPDDLLERIKAKAAATGRSVQDEVRNHLQQHYSHGAEILDNRSTQIRQPATLSVANSRKTANLDADAALNASVEETDRHRK</sequence>
<dbReference type="RefSeq" id="WP_143613193.1">
    <property type="nucleotide sequence ID" value="NZ_FOMJ01000003.1"/>
</dbReference>
<dbReference type="OrthoDB" id="2389872at2"/>
<protein>
    <recommendedName>
        <fullName evidence="1">Antitoxin FitA-like ribbon-helix-helix domain-containing protein</fullName>
    </recommendedName>
</protein>